<feature type="domain" description="F-box" evidence="13">
    <location>
        <begin position="457"/>
        <end position="505"/>
    </location>
</feature>
<dbReference type="InterPro" id="IPR035784">
    <property type="entry name" value="SPRY_FBXO45"/>
</dbReference>
<dbReference type="UniPathway" id="UPA00143"/>
<keyword evidence="7" id="KW-0770">Synapse</keyword>
<proteinExistence type="inferred from homology"/>
<evidence type="ECO:0000313" key="15">
    <source>
        <dbReference type="EMBL" id="VDN94524.1"/>
    </source>
</evidence>
<evidence type="ECO:0000256" key="10">
    <source>
        <dbReference type="ARBA" id="ARBA00035209"/>
    </source>
</evidence>
<dbReference type="InterPro" id="IPR001870">
    <property type="entry name" value="B30.2/SPRY"/>
</dbReference>
<dbReference type="InterPro" id="IPR009000">
    <property type="entry name" value="Transl_B-barrel_sf"/>
</dbReference>
<evidence type="ECO:0000259" key="14">
    <source>
        <dbReference type="PROSITE" id="PS50188"/>
    </source>
</evidence>
<dbReference type="STRING" id="6280.A0A0N4TWT9"/>
<dbReference type="GO" id="GO:0003735">
    <property type="term" value="F:structural constituent of ribosome"/>
    <property type="evidence" value="ECO:0007669"/>
    <property type="project" value="InterPro"/>
</dbReference>
<organism evidence="17">
    <name type="scientific">Brugia pahangi</name>
    <name type="common">Filarial nematode worm</name>
    <dbReference type="NCBI Taxonomy" id="6280"/>
    <lineage>
        <taxon>Eukaryota</taxon>
        <taxon>Metazoa</taxon>
        <taxon>Ecdysozoa</taxon>
        <taxon>Nematoda</taxon>
        <taxon>Chromadorea</taxon>
        <taxon>Rhabditida</taxon>
        <taxon>Spirurina</taxon>
        <taxon>Spiruromorpha</taxon>
        <taxon>Filarioidea</taxon>
        <taxon>Onchocercidae</taxon>
        <taxon>Brugia</taxon>
    </lineage>
</organism>
<evidence type="ECO:0000256" key="9">
    <source>
        <dbReference type="ARBA" id="ARBA00034103"/>
    </source>
</evidence>
<dbReference type="InterPro" id="IPR036047">
    <property type="entry name" value="F-box-like_dom_sf"/>
</dbReference>
<keyword evidence="8" id="KW-0687">Ribonucleoprotein</keyword>
<dbReference type="InterPro" id="IPR003877">
    <property type="entry name" value="SPRY_dom"/>
</dbReference>
<dbReference type="GO" id="GO:0016567">
    <property type="term" value="P:protein ubiquitination"/>
    <property type="evidence" value="ECO:0007669"/>
    <property type="project" value="UniProtKB-UniPathway"/>
</dbReference>
<sequence>MLHCVERLGQLWCTDKQVIVRLLCSPYAEYCMQKRMRRRTLTPPPWVPKKEENIVEPIESSTRVLLQQFIRLERKVHVPITRTNPHMSFKTPLCKIPQRTNPPEWTPESNRIGMLARKIGMFPQWAVDGTRFLCTLLEFPKNLVISAIDPETYYRISMVGRRKAYGRYGARWRVTVGAVDGDPTKFTARYRATFERHGVNFVVVFIFLILSGFPVKKHIASFLVTEDAVVQPGTELHVCHFKVGQYITITGHTIDWGFQGGIHRWGFKGMPARGTTKSHRRIGAIGSKGDARVRPGKRMPGHMGYEWRSIPGLEVLRINPEKQVMYVNGSVPGETGEILLIKDCYHDEKKVQYPHFPTFSYEKDFEAETNCNDDPYSPFVYEDGEFFARRLFRMTMPSIVFTEPENFKTTKRDKTKAKTAKTVVETDLEQAVDVACRNAQGCCHSKSFTCFTRRMRAVSAARLPHVVLLAVFEYLNLKDLARCMRVCKHWLIVLQYPDSFVWRRLARTVIPDEALNDSSLLSEIPSFKDKLRAFCYAWNPNDSSKNNYLRPNGFTVHRNPVAQSTDSVRGAKILIPLDMYKSKIGVNSGIHAWEFTWEGPLGTVACIGLATKHAALHCQGYVALLGSDDQSWGWNLVDNQLLHNSKPISPYPHINNPPKYQMGERIRMIVDCEQHSMYFEKGSEFLGIAFSHLPPLKLFPAMCAVYGNTEVSMVYIGPPLLG</sequence>
<dbReference type="SUPFAM" id="SSF50447">
    <property type="entry name" value="Translation proteins"/>
    <property type="match status" value="1"/>
</dbReference>
<dbReference type="InterPro" id="IPR019927">
    <property type="entry name" value="Ribosomal_uL3_bac/org-type"/>
</dbReference>
<dbReference type="GO" id="GO:0006412">
    <property type="term" value="P:translation"/>
    <property type="evidence" value="ECO:0007669"/>
    <property type="project" value="InterPro"/>
</dbReference>
<evidence type="ECO:0000256" key="4">
    <source>
        <dbReference type="ARBA" id="ARBA00016614"/>
    </source>
</evidence>
<comment type="pathway">
    <text evidence="1">Protein modification; protein ubiquitination.</text>
</comment>
<dbReference type="Pfam" id="PF00297">
    <property type="entry name" value="Ribosomal_L3"/>
    <property type="match status" value="1"/>
</dbReference>
<dbReference type="SUPFAM" id="SSF49899">
    <property type="entry name" value="Concanavalin A-like lectins/glucanases"/>
    <property type="match status" value="1"/>
</dbReference>
<comment type="similarity">
    <text evidence="2">Belongs to the universal ribosomal protein uL3 family.</text>
</comment>
<dbReference type="PROSITE" id="PS50188">
    <property type="entry name" value="B302_SPRY"/>
    <property type="match status" value="1"/>
</dbReference>
<keyword evidence="12" id="KW-0812">Transmembrane</keyword>
<comment type="subcellular location">
    <subcellularLocation>
        <location evidence="9">Synapse</location>
    </subcellularLocation>
</comment>
<dbReference type="AlphaFoldDB" id="A0A0N4TWT9"/>
<dbReference type="WBParaSite" id="BPAG_0001341101-mRNA-1">
    <property type="protein sequence ID" value="BPAG_0001341101-mRNA-1"/>
    <property type="gene ID" value="BPAG_0001341101"/>
</dbReference>
<dbReference type="CDD" id="cd12907">
    <property type="entry name" value="SPRY_Fbox"/>
    <property type="match status" value="1"/>
</dbReference>
<dbReference type="InterPro" id="IPR013320">
    <property type="entry name" value="ConA-like_dom_sf"/>
</dbReference>
<evidence type="ECO:0000256" key="8">
    <source>
        <dbReference type="ARBA" id="ARBA00023274"/>
    </source>
</evidence>
<dbReference type="SUPFAM" id="SSF81383">
    <property type="entry name" value="F-box domain"/>
    <property type="match status" value="1"/>
</dbReference>
<dbReference type="Gene3D" id="2.60.120.920">
    <property type="match status" value="1"/>
</dbReference>
<reference evidence="17" key="1">
    <citation type="submission" date="2016-04" db="UniProtKB">
        <authorList>
            <consortium name="WormBaseParasite"/>
        </authorList>
    </citation>
    <scope>IDENTIFICATION</scope>
</reference>
<comment type="similarity">
    <text evidence="3">Belongs to the FBXO45/Fsn family.</text>
</comment>
<evidence type="ECO:0000256" key="2">
    <source>
        <dbReference type="ARBA" id="ARBA00006540"/>
    </source>
</evidence>
<dbReference type="PROSITE" id="PS50181">
    <property type="entry name" value="FBOX"/>
    <property type="match status" value="1"/>
</dbReference>
<dbReference type="InterPro" id="IPR001810">
    <property type="entry name" value="F-box_dom"/>
</dbReference>
<dbReference type="PANTHER" id="PTHR11229:SF8">
    <property type="entry name" value="LARGE RIBOSOMAL SUBUNIT PROTEIN UL3M"/>
    <property type="match status" value="1"/>
</dbReference>
<dbReference type="Gene3D" id="1.20.1280.50">
    <property type="match status" value="1"/>
</dbReference>
<dbReference type="Gene3D" id="2.40.30.10">
    <property type="entry name" value="Translation factors"/>
    <property type="match status" value="2"/>
</dbReference>
<dbReference type="Proteomes" id="UP000278627">
    <property type="component" value="Unassembled WGS sequence"/>
</dbReference>
<dbReference type="InterPro" id="IPR043136">
    <property type="entry name" value="B30.2/SPRY_sf"/>
</dbReference>
<evidence type="ECO:0000259" key="13">
    <source>
        <dbReference type="PROSITE" id="PS50181"/>
    </source>
</evidence>
<dbReference type="GO" id="GO:0045202">
    <property type="term" value="C:synapse"/>
    <property type="evidence" value="ECO:0007669"/>
    <property type="project" value="UniProtKB-SubCell"/>
</dbReference>
<name>A0A0N4TWT9_BRUPA</name>
<evidence type="ECO:0000256" key="11">
    <source>
        <dbReference type="ARBA" id="ARBA00035396"/>
    </source>
</evidence>
<keyword evidence="12" id="KW-1133">Transmembrane helix</keyword>
<evidence type="ECO:0000256" key="5">
    <source>
        <dbReference type="ARBA" id="ARBA00022786"/>
    </source>
</evidence>
<dbReference type="SMART" id="SM00449">
    <property type="entry name" value="SPRY"/>
    <property type="match status" value="1"/>
</dbReference>
<feature type="transmembrane region" description="Helical" evidence="12">
    <location>
        <begin position="198"/>
        <end position="215"/>
    </location>
</feature>
<evidence type="ECO:0000256" key="3">
    <source>
        <dbReference type="ARBA" id="ARBA00007328"/>
    </source>
</evidence>
<dbReference type="InterPro" id="IPR000597">
    <property type="entry name" value="Ribosomal_uL3"/>
</dbReference>
<keyword evidence="6" id="KW-0689">Ribosomal protein</keyword>
<dbReference type="SMART" id="SM00256">
    <property type="entry name" value="FBOX"/>
    <property type="match status" value="1"/>
</dbReference>
<dbReference type="FunFam" id="2.40.30.10:FF:000169">
    <property type="entry name" value="50S ribosomal protein L3"/>
    <property type="match status" value="1"/>
</dbReference>
<accession>A0A0N4TWT9</accession>
<gene>
    <name evidence="15" type="ORF">BPAG_LOCUS13339</name>
</gene>
<keyword evidence="12" id="KW-0472">Membrane</keyword>
<feature type="domain" description="B30.2/SPRY" evidence="14">
    <location>
        <begin position="516"/>
        <end position="720"/>
    </location>
</feature>
<protein>
    <recommendedName>
        <fullName evidence="4">F-box/SPRY domain-containing protein 1</fullName>
    </recommendedName>
    <alternativeName>
        <fullName evidence="11">39S ribosomal protein L3, mitochondrial</fullName>
    </alternativeName>
    <alternativeName>
        <fullName evidence="10">Large ribosomal subunit protein uL3m</fullName>
    </alternativeName>
</protein>
<dbReference type="GO" id="GO:0005762">
    <property type="term" value="C:mitochondrial large ribosomal subunit"/>
    <property type="evidence" value="ECO:0007669"/>
    <property type="project" value="TreeGrafter"/>
</dbReference>
<evidence type="ECO:0000256" key="7">
    <source>
        <dbReference type="ARBA" id="ARBA00023018"/>
    </source>
</evidence>
<evidence type="ECO:0000313" key="16">
    <source>
        <dbReference type="Proteomes" id="UP000278627"/>
    </source>
</evidence>
<dbReference type="PANTHER" id="PTHR11229">
    <property type="entry name" value="50S RIBOSOMAL PROTEIN L3"/>
    <property type="match status" value="1"/>
</dbReference>
<dbReference type="Pfam" id="PF12937">
    <property type="entry name" value="F-box-like"/>
    <property type="match status" value="1"/>
</dbReference>
<evidence type="ECO:0000256" key="6">
    <source>
        <dbReference type="ARBA" id="ARBA00022980"/>
    </source>
</evidence>
<dbReference type="EMBL" id="UZAD01013379">
    <property type="protein sequence ID" value="VDN94524.1"/>
    <property type="molecule type" value="Genomic_DNA"/>
</dbReference>
<evidence type="ECO:0000313" key="17">
    <source>
        <dbReference type="WBParaSite" id="BPAG_0001341101-mRNA-1"/>
    </source>
</evidence>
<dbReference type="Pfam" id="PF00622">
    <property type="entry name" value="SPRY"/>
    <property type="match status" value="1"/>
</dbReference>
<keyword evidence="16" id="KW-1185">Reference proteome</keyword>
<evidence type="ECO:0000256" key="1">
    <source>
        <dbReference type="ARBA" id="ARBA00004906"/>
    </source>
</evidence>
<evidence type="ECO:0000256" key="12">
    <source>
        <dbReference type="SAM" id="Phobius"/>
    </source>
</evidence>
<reference evidence="15 16" key="2">
    <citation type="submission" date="2018-11" db="EMBL/GenBank/DDBJ databases">
        <authorList>
            <consortium name="Pathogen Informatics"/>
        </authorList>
    </citation>
    <scope>NUCLEOTIDE SEQUENCE [LARGE SCALE GENOMIC DNA]</scope>
</reference>
<keyword evidence="5" id="KW-0833">Ubl conjugation pathway</keyword>